<feature type="short sequence motif" description="Gly-cisPro motif, important for rejection of L-amino acids" evidence="4">
    <location>
        <begin position="138"/>
        <end position="139"/>
    </location>
</feature>
<reference evidence="5" key="1">
    <citation type="submission" date="2020-08" db="EMBL/GenBank/DDBJ databases">
        <title>Genome public.</title>
        <authorList>
            <person name="Liu C."/>
            <person name="Sun Q."/>
        </authorList>
    </citation>
    <scope>NUCLEOTIDE SEQUENCE</scope>
    <source>
        <strain evidence="5">NSJ-54</strain>
    </source>
</reference>
<dbReference type="GO" id="GO:0005737">
    <property type="term" value="C:cytoplasm"/>
    <property type="evidence" value="ECO:0007669"/>
    <property type="project" value="UniProtKB-SubCell"/>
</dbReference>
<evidence type="ECO:0000256" key="2">
    <source>
        <dbReference type="ARBA" id="ARBA00022555"/>
    </source>
</evidence>
<dbReference type="FunFam" id="3.50.80.10:FF:000001">
    <property type="entry name" value="D-aminoacyl-tRNA deacylase"/>
    <property type="match status" value="1"/>
</dbReference>
<dbReference type="EC" id="3.1.1.-" evidence="4"/>
<dbReference type="HAMAP" id="MF_00518">
    <property type="entry name" value="Deacylase_Dtd"/>
    <property type="match status" value="1"/>
</dbReference>
<dbReference type="EMBL" id="JACRTC010000001">
    <property type="protein sequence ID" value="MBC8569815.1"/>
    <property type="molecule type" value="Genomic_DNA"/>
</dbReference>
<dbReference type="Pfam" id="PF02580">
    <property type="entry name" value="Tyr_Deacylase"/>
    <property type="match status" value="1"/>
</dbReference>
<name>A0A926EB66_9FIRM</name>
<dbReference type="GO" id="GO:0000049">
    <property type="term" value="F:tRNA binding"/>
    <property type="evidence" value="ECO:0007669"/>
    <property type="project" value="UniProtKB-UniRule"/>
</dbReference>
<dbReference type="SUPFAM" id="SSF69500">
    <property type="entry name" value="DTD-like"/>
    <property type="match status" value="1"/>
</dbReference>
<dbReference type="Gene3D" id="3.50.80.10">
    <property type="entry name" value="D-tyrosyl-tRNA(Tyr) deacylase"/>
    <property type="match status" value="1"/>
</dbReference>
<dbReference type="InterPro" id="IPR003732">
    <property type="entry name" value="Daa-tRNA_deacyls_DTD"/>
</dbReference>
<evidence type="ECO:0000256" key="4">
    <source>
        <dbReference type="HAMAP-Rule" id="MF_00518"/>
    </source>
</evidence>
<keyword evidence="2 4" id="KW-0820">tRNA-binding</keyword>
<comment type="catalytic activity">
    <reaction evidence="4">
        <text>glycyl-tRNA(Ala) + H2O = tRNA(Ala) + glycine + H(+)</text>
        <dbReference type="Rhea" id="RHEA:53744"/>
        <dbReference type="Rhea" id="RHEA-COMP:9657"/>
        <dbReference type="Rhea" id="RHEA-COMP:13640"/>
        <dbReference type="ChEBI" id="CHEBI:15377"/>
        <dbReference type="ChEBI" id="CHEBI:15378"/>
        <dbReference type="ChEBI" id="CHEBI:57305"/>
        <dbReference type="ChEBI" id="CHEBI:78442"/>
        <dbReference type="ChEBI" id="CHEBI:78522"/>
    </reaction>
</comment>
<comment type="similarity">
    <text evidence="1 4">Belongs to the DTD family.</text>
</comment>
<dbReference type="AlphaFoldDB" id="A0A926EB66"/>
<dbReference type="EC" id="3.1.1.96" evidence="4"/>
<dbReference type="PANTHER" id="PTHR10472:SF5">
    <property type="entry name" value="D-AMINOACYL-TRNA DEACYLASE 1"/>
    <property type="match status" value="1"/>
</dbReference>
<comment type="caution">
    <text evidence="5">The sequence shown here is derived from an EMBL/GenBank/DDBJ whole genome shotgun (WGS) entry which is preliminary data.</text>
</comment>
<comment type="subunit">
    <text evidence="4">Homodimer.</text>
</comment>
<comment type="catalytic activity">
    <reaction evidence="4">
        <text>a D-aminoacyl-tRNA + H2O = a tRNA + a D-alpha-amino acid + H(+)</text>
        <dbReference type="Rhea" id="RHEA:13953"/>
        <dbReference type="Rhea" id="RHEA-COMP:10123"/>
        <dbReference type="Rhea" id="RHEA-COMP:10124"/>
        <dbReference type="ChEBI" id="CHEBI:15377"/>
        <dbReference type="ChEBI" id="CHEBI:15378"/>
        <dbReference type="ChEBI" id="CHEBI:59871"/>
        <dbReference type="ChEBI" id="CHEBI:78442"/>
        <dbReference type="ChEBI" id="CHEBI:79333"/>
        <dbReference type="EC" id="3.1.1.96"/>
    </reaction>
</comment>
<accession>A0A926EB66</accession>
<protein>
    <recommendedName>
        <fullName evidence="4">D-aminoacyl-tRNA deacylase</fullName>
        <shortName evidence="4">DTD</shortName>
        <ecNumber evidence="4">3.1.1.96</ecNumber>
    </recommendedName>
    <alternativeName>
        <fullName evidence="4">Gly-tRNA(Ala) deacylase</fullName>
        <ecNumber evidence="4">3.1.1.-</ecNumber>
    </alternativeName>
</protein>
<comment type="function">
    <text evidence="4">An aminoacyl-tRNA editing enzyme that deacylates mischarged D-aminoacyl-tRNAs. Also deacylates mischarged glycyl-tRNA(Ala), protecting cells against glycine mischarging by AlaRS. Acts via tRNA-based rather than protein-based catalysis; rejects L-amino acids rather than detecting D-amino acids in the active site. By recycling D-aminoacyl-tRNA to D-amino acids and free tRNA molecules, this enzyme counteracts the toxicity associated with the formation of D-aminoacyl-tRNA entities in vivo and helps enforce protein L-homochirality.</text>
</comment>
<evidence type="ECO:0000256" key="1">
    <source>
        <dbReference type="ARBA" id="ARBA00009673"/>
    </source>
</evidence>
<proteinExistence type="inferred from homology"/>
<dbReference type="RefSeq" id="WP_262396902.1">
    <property type="nucleotide sequence ID" value="NZ_JACRTC010000001.1"/>
</dbReference>
<keyword evidence="4" id="KW-0694">RNA-binding</keyword>
<dbReference type="GO" id="GO:0019478">
    <property type="term" value="P:D-amino acid catabolic process"/>
    <property type="evidence" value="ECO:0007669"/>
    <property type="project" value="UniProtKB-UniRule"/>
</dbReference>
<sequence>MRVVLQRVRSAGVRIGGEERASIGQGLMALVGVCGEDGERQADYLCEKIANLRIFEDDGGKMNRSLLDIGGGMIVVSNFTLYADCKKGRRPSFVRAGDPGHAQRLYDYFVARMGAVGVRDVQTGEFGADMLLSIENDGPVTIVLDTDELM</sequence>
<keyword evidence="4" id="KW-0963">Cytoplasm</keyword>
<evidence type="ECO:0000313" key="5">
    <source>
        <dbReference type="EMBL" id="MBC8569815.1"/>
    </source>
</evidence>
<dbReference type="PANTHER" id="PTHR10472">
    <property type="entry name" value="D-TYROSYL-TRNA TYR DEACYLASE"/>
    <property type="match status" value="1"/>
</dbReference>
<organism evidence="5 6">
    <name type="scientific">Zongyangia hominis</name>
    <dbReference type="NCBI Taxonomy" id="2763677"/>
    <lineage>
        <taxon>Bacteria</taxon>
        <taxon>Bacillati</taxon>
        <taxon>Bacillota</taxon>
        <taxon>Clostridia</taxon>
        <taxon>Eubacteriales</taxon>
        <taxon>Oscillospiraceae</taxon>
        <taxon>Zongyangia</taxon>
    </lineage>
</organism>
<dbReference type="Proteomes" id="UP000660861">
    <property type="component" value="Unassembled WGS sequence"/>
</dbReference>
<dbReference type="GO" id="GO:0106026">
    <property type="term" value="F:Gly-tRNA(Ala) deacylase activity"/>
    <property type="evidence" value="ECO:0007669"/>
    <property type="project" value="UniProtKB-UniRule"/>
</dbReference>
<dbReference type="NCBIfam" id="TIGR00256">
    <property type="entry name" value="D-aminoacyl-tRNA deacylase"/>
    <property type="match status" value="1"/>
</dbReference>
<dbReference type="InterPro" id="IPR023509">
    <property type="entry name" value="DTD-like_sf"/>
</dbReference>
<comment type="domain">
    <text evidence="4">A Gly-cisPro motif from one monomer fits into the active site of the other monomer to allow specific chiral rejection of L-amino acids.</text>
</comment>
<comment type="subcellular location">
    <subcellularLocation>
        <location evidence="4">Cytoplasm</location>
    </subcellularLocation>
</comment>
<gene>
    <name evidence="4" type="primary">dtd</name>
    <name evidence="5" type="ORF">H8709_03110</name>
</gene>
<evidence type="ECO:0000313" key="6">
    <source>
        <dbReference type="Proteomes" id="UP000660861"/>
    </source>
</evidence>
<keyword evidence="3 4" id="KW-0378">Hydrolase</keyword>
<keyword evidence="6" id="KW-1185">Reference proteome</keyword>
<evidence type="ECO:0000256" key="3">
    <source>
        <dbReference type="ARBA" id="ARBA00022801"/>
    </source>
</evidence>
<dbReference type="GO" id="GO:0043908">
    <property type="term" value="F:Ser(Gly)-tRNA(Ala) hydrolase activity"/>
    <property type="evidence" value="ECO:0007669"/>
    <property type="project" value="UniProtKB-UniRule"/>
</dbReference>
<dbReference type="GO" id="GO:0051500">
    <property type="term" value="F:D-tyrosyl-tRNA(Tyr) deacylase activity"/>
    <property type="evidence" value="ECO:0007669"/>
    <property type="project" value="TreeGrafter"/>
</dbReference>